<dbReference type="Proteomes" id="UP000242814">
    <property type="component" value="Unassembled WGS sequence"/>
</dbReference>
<feature type="transmembrane region" description="Helical" evidence="2">
    <location>
        <begin position="115"/>
        <end position="133"/>
    </location>
</feature>
<keyword evidence="2" id="KW-0812">Transmembrane</keyword>
<feature type="transmembrane region" description="Helical" evidence="2">
    <location>
        <begin position="172"/>
        <end position="193"/>
    </location>
</feature>
<keyword evidence="2" id="KW-0472">Membrane</keyword>
<feature type="compositionally biased region" description="Basic and acidic residues" evidence="1">
    <location>
        <begin position="211"/>
        <end position="220"/>
    </location>
</feature>
<gene>
    <name evidence="3" type="ORF">ACO22_01066</name>
</gene>
<sequence>MMLWYLPRKYRPPILFKILLGIELPVTIALLALFGVASPDLYRTRLWQDGADNGFNSSPDDKVYAAANYRPYNTPKPWSEFTTNFNLVISVLSLFFMLVKAPLFILHVFYPPLSVFVHIALTVLYSISIVRQASSDMMDPKHPQPGAPWYLTKSCSVAKRPSNIGYCQQAKGAFACTVIMLAIFFIHVGYAVFSCLPTDETRDKQRRRLQRRQDLEDLKSLKSPVYPMYPPMTPGGSALPPMTPRTQAFNRLGGTTDLPLRNHFLPPEGPNSHQMNFSMPSTSNSSTPPPGNGPATTGTPSRNGTPVLNGNSSANGQKQPPMYFPPPPNKTSK</sequence>
<dbReference type="AlphaFoldDB" id="A0A1D2JMS0"/>
<organism evidence="3 4">
    <name type="scientific">Paracoccidioides brasiliensis</name>
    <dbReference type="NCBI Taxonomy" id="121759"/>
    <lineage>
        <taxon>Eukaryota</taxon>
        <taxon>Fungi</taxon>
        <taxon>Dikarya</taxon>
        <taxon>Ascomycota</taxon>
        <taxon>Pezizomycotina</taxon>
        <taxon>Eurotiomycetes</taxon>
        <taxon>Eurotiomycetidae</taxon>
        <taxon>Onygenales</taxon>
        <taxon>Ajellomycetaceae</taxon>
        <taxon>Paracoccidioides</taxon>
    </lineage>
</organism>
<accession>A0A1D2JMS0</accession>
<dbReference type="EMBL" id="LZYO01000023">
    <property type="protein sequence ID" value="ODH43346.1"/>
    <property type="molecule type" value="Genomic_DNA"/>
</dbReference>
<dbReference type="OrthoDB" id="5352400at2759"/>
<name>A0A1D2JMS0_PARBR</name>
<feature type="compositionally biased region" description="Pro residues" evidence="1">
    <location>
        <begin position="322"/>
        <end position="333"/>
    </location>
</feature>
<dbReference type="VEuPathDB" id="FungiDB:PABG_03056"/>
<evidence type="ECO:0000256" key="1">
    <source>
        <dbReference type="SAM" id="MobiDB-lite"/>
    </source>
</evidence>
<feature type="transmembrane region" description="Helical" evidence="2">
    <location>
        <begin position="85"/>
        <end position="109"/>
    </location>
</feature>
<feature type="compositionally biased region" description="Polar residues" evidence="1">
    <location>
        <begin position="302"/>
        <end position="318"/>
    </location>
</feature>
<evidence type="ECO:0000313" key="3">
    <source>
        <dbReference type="EMBL" id="ODH43346.1"/>
    </source>
</evidence>
<dbReference type="VEuPathDB" id="FungiDB:PADG_01581"/>
<evidence type="ECO:0000313" key="4">
    <source>
        <dbReference type="Proteomes" id="UP000242814"/>
    </source>
</evidence>
<protein>
    <submittedName>
        <fullName evidence="3">Uncharacterized protein</fullName>
    </submittedName>
</protein>
<keyword evidence="2" id="KW-1133">Transmembrane helix</keyword>
<feature type="transmembrane region" description="Helical" evidence="2">
    <location>
        <begin position="14"/>
        <end position="37"/>
    </location>
</feature>
<evidence type="ECO:0000256" key="2">
    <source>
        <dbReference type="SAM" id="Phobius"/>
    </source>
</evidence>
<proteinExistence type="predicted"/>
<comment type="caution">
    <text evidence="3">The sequence shown here is derived from an EMBL/GenBank/DDBJ whole genome shotgun (WGS) entry which is preliminary data.</text>
</comment>
<reference evidence="3 4" key="1">
    <citation type="submission" date="2016-06" db="EMBL/GenBank/DDBJ databases">
        <authorList>
            <person name="Kjaerup R.B."/>
            <person name="Dalgaard T.S."/>
            <person name="Juul-Madsen H.R."/>
        </authorList>
    </citation>
    <scope>NUCLEOTIDE SEQUENCE [LARGE SCALE GENOMIC DNA]</scope>
    <source>
        <strain evidence="3 4">Pb300</strain>
    </source>
</reference>
<feature type="region of interest" description="Disordered" evidence="1">
    <location>
        <begin position="203"/>
        <end position="333"/>
    </location>
</feature>